<evidence type="ECO:0000256" key="3">
    <source>
        <dbReference type="ARBA" id="ARBA00023163"/>
    </source>
</evidence>
<dbReference type="PANTHER" id="PTHR46796:SF6">
    <property type="entry name" value="ARAC SUBFAMILY"/>
    <property type="match status" value="1"/>
</dbReference>
<dbReference type="Pfam" id="PF12833">
    <property type="entry name" value="HTH_18"/>
    <property type="match status" value="1"/>
</dbReference>
<sequence length="351" mass="39358">METSEAQLHEQLQGKKPVPSLKFSTEPFQKKEQFDAWCDFTTTMSDLKSVAPVTEGFRGRVTSYHLDRLLLTNFELSPMSFTFTKEIVRKSNFDHWCLSIATKGSALSQSDTGSFRATPGKLVLHSYAKPFVGAMDDISYAGLFFSRDDFWDIADALDQNEHQEVSGPMSSIVGDFILSLNNRIDSLTRTESIAVSEAFGHLVRAMVRQTPDALEEAKAPIAAAQFDRARRFIANNLKSPNLSPEMICAGLGISRRQLYYLFGRHGGVVNFIRNRRLAACYNALTRGDEKKLVSSVAYEFGFTNSSTFCRQFQSRYGFSPTEARSAWLSRQKLPGEENGTLSDWLGWLSDA</sequence>
<dbReference type="RefSeq" id="WP_090075008.1">
    <property type="nucleotide sequence ID" value="NZ_FOVR01000014.1"/>
</dbReference>
<evidence type="ECO:0000259" key="5">
    <source>
        <dbReference type="PROSITE" id="PS01124"/>
    </source>
</evidence>
<dbReference type="STRING" id="655353.SAMN04488056_1144"/>
<dbReference type="SUPFAM" id="SSF46689">
    <property type="entry name" value="Homeodomain-like"/>
    <property type="match status" value="1"/>
</dbReference>
<keyword evidence="7" id="KW-1185">Reference proteome</keyword>
<name>A0A1I5KGZ7_9HYPH</name>
<keyword evidence="1" id="KW-0805">Transcription regulation</keyword>
<feature type="region of interest" description="Disordered" evidence="4">
    <location>
        <begin position="1"/>
        <end position="21"/>
    </location>
</feature>
<dbReference type="Gene3D" id="1.10.10.60">
    <property type="entry name" value="Homeodomain-like"/>
    <property type="match status" value="1"/>
</dbReference>
<dbReference type="GO" id="GO:0003700">
    <property type="term" value="F:DNA-binding transcription factor activity"/>
    <property type="evidence" value="ECO:0007669"/>
    <property type="project" value="InterPro"/>
</dbReference>
<feature type="domain" description="HTH araC/xylS-type" evidence="5">
    <location>
        <begin position="227"/>
        <end position="326"/>
    </location>
</feature>
<evidence type="ECO:0000256" key="4">
    <source>
        <dbReference type="SAM" id="MobiDB-lite"/>
    </source>
</evidence>
<keyword evidence="2 6" id="KW-0238">DNA-binding</keyword>
<dbReference type="PRINTS" id="PR00032">
    <property type="entry name" value="HTHARAC"/>
</dbReference>
<organism evidence="6 7">
    <name type="scientific">Cohaesibacter marisflavi</name>
    <dbReference type="NCBI Taxonomy" id="655353"/>
    <lineage>
        <taxon>Bacteria</taxon>
        <taxon>Pseudomonadati</taxon>
        <taxon>Pseudomonadota</taxon>
        <taxon>Alphaproteobacteria</taxon>
        <taxon>Hyphomicrobiales</taxon>
        <taxon>Cohaesibacteraceae</taxon>
    </lineage>
</organism>
<evidence type="ECO:0000256" key="1">
    <source>
        <dbReference type="ARBA" id="ARBA00023015"/>
    </source>
</evidence>
<dbReference type="OrthoDB" id="8004517at2"/>
<dbReference type="AlphaFoldDB" id="A0A1I5KGZ7"/>
<dbReference type="InterPro" id="IPR009057">
    <property type="entry name" value="Homeodomain-like_sf"/>
</dbReference>
<reference evidence="6 7" key="1">
    <citation type="submission" date="2016-10" db="EMBL/GenBank/DDBJ databases">
        <authorList>
            <person name="de Groot N.N."/>
        </authorList>
    </citation>
    <scope>NUCLEOTIDE SEQUENCE [LARGE SCALE GENOMIC DNA]</scope>
    <source>
        <strain evidence="6 7">CGMCC 1.9157</strain>
    </source>
</reference>
<keyword evidence="3" id="KW-0804">Transcription</keyword>
<protein>
    <submittedName>
        <fullName evidence="6">AraC-type DNA-binding protein</fullName>
    </submittedName>
</protein>
<proteinExistence type="predicted"/>
<dbReference type="EMBL" id="FOVR01000014">
    <property type="protein sequence ID" value="SFO84305.1"/>
    <property type="molecule type" value="Genomic_DNA"/>
</dbReference>
<evidence type="ECO:0000313" key="7">
    <source>
        <dbReference type="Proteomes" id="UP000199236"/>
    </source>
</evidence>
<dbReference type="PROSITE" id="PS01124">
    <property type="entry name" value="HTH_ARAC_FAMILY_2"/>
    <property type="match status" value="1"/>
</dbReference>
<dbReference type="Proteomes" id="UP000199236">
    <property type="component" value="Unassembled WGS sequence"/>
</dbReference>
<dbReference type="PANTHER" id="PTHR46796">
    <property type="entry name" value="HTH-TYPE TRANSCRIPTIONAL ACTIVATOR RHAS-RELATED"/>
    <property type="match status" value="1"/>
</dbReference>
<gene>
    <name evidence="6" type="ORF">SAMN04488056_1144</name>
</gene>
<evidence type="ECO:0000256" key="2">
    <source>
        <dbReference type="ARBA" id="ARBA00023125"/>
    </source>
</evidence>
<dbReference type="InterPro" id="IPR050204">
    <property type="entry name" value="AraC_XylS_family_regulators"/>
</dbReference>
<accession>A0A1I5KGZ7</accession>
<dbReference type="InterPro" id="IPR020449">
    <property type="entry name" value="Tscrpt_reg_AraC-type_HTH"/>
</dbReference>
<dbReference type="InterPro" id="IPR018060">
    <property type="entry name" value="HTH_AraC"/>
</dbReference>
<dbReference type="SMART" id="SM00342">
    <property type="entry name" value="HTH_ARAC"/>
    <property type="match status" value="1"/>
</dbReference>
<evidence type="ECO:0000313" key="6">
    <source>
        <dbReference type="EMBL" id="SFO84305.1"/>
    </source>
</evidence>
<dbReference type="GO" id="GO:0043565">
    <property type="term" value="F:sequence-specific DNA binding"/>
    <property type="evidence" value="ECO:0007669"/>
    <property type="project" value="InterPro"/>
</dbReference>